<reference evidence="3" key="1">
    <citation type="journal article" date="2022" name="ISME J.">
        <title>Identification of active gaseous-alkane degraders at natural gas seeps.</title>
        <authorList>
            <person name="Farhan Ul Haque M."/>
            <person name="Hernandez M."/>
            <person name="Crombie A.T."/>
            <person name="Murrell J.C."/>
        </authorList>
    </citation>
    <scope>NUCLEOTIDE SEQUENCE</scope>
    <source>
        <strain evidence="3">PC2</strain>
    </source>
</reference>
<evidence type="ECO:0000256" key="1">
    <source>
        <dbReference type="SAM" id="SignalP"/>
    </source>
</evidence>
<accession>A0ABS9Z3L0</accession>
<feature type="domain" description="TNase-like" evidence="2">
    <location>
        <begin position="101"/>
        <end position="174"/>
    </location>
</feature>
<keyword evidence="1" id="KW-0732">Signal</keyword>
<organism evidence="3 4">
    <name type="scientific">Candidatus Rhodoblastus alkanivorans</name>
    <dbReference type="NCBI Taxonomy" id="2954117"/>
    <lineage>
        <taxon>Bacteria</taxon>
        <taxon>Pseudomonadati</taxon>
        <taxon>Pseudomonadota</taxon>
        <taxon>Alphaproteobacteria</taxon>
        <taxon>Hyphomicrobiales</taxon>
        <taxon>Rhodoblastaceae</taxon>
        <taxon>Rhodoblastus</taxon>
    </lineage>
</organism>
<feature type="signal peptide" evidence="1">
    <location>
        <begin position="1"/>
        <end position="40"/>
    </location>
</feature>
<sequence>MARTIMVSIRVVVRRAVLMRLIRRAFACLIWFAAPVCARAAAMDCRGAGAIETARLGRVDARLDIVFADGRVIYFPSIEPPRATPAEPGLPQEVARQLTSLLRDGTLRMQVLGAADRWGRVPARLFIADSRESTDETLVAAGLAMVSADPGACAEGPKAAEAEARAAKLGIWADPAFAVLSGDDAAAFVSRGGTLAIVEGRIRSIGHGFSRTYLNFAGRRGAALVISKRSRRAFERAGFDEKSLKGRRVRARGVVEIGASPQIQLFHPGQIEFMEEASQAGAPKKEDSP</sequence>
<protein>
    <submittedName>
        <fullName evidence="3">Thermonuclease family protein</fullName>
    </submittedName>
</protein>
<dbReference type="InterPro" id="IPR016071">
    <property type="entry name" value="Staphylococal_nuclease_OB-fold"/>
</dbReference>
<dbReference type="Gene3D" id="2.40.50.90">
    <property type="match status" value="1"/>
</dbReference>
<evidence type="ECO:0000259" key="2">
    <source>
        <dbReference type="Pfam" id="PF00565"/>
    </source>
</evidence>
<dbReference type="SUPFAM" id="SSF50199">
    <property type="entry name" value="Staphylococcal nuclease"/>
    <property type="match status" value="1"/>
</dbReference>
<dbReference type="RefSeq" id="WP_243065700.1">
    <property type="nucleotide sequence ID" value="NZ_JAIVFK010000007.1"/>
</dbReference>
<evidence type="ECO:0000313" key="3">
    <source>
        <dbReference type="EMBL" id="MCI4681646.1"/>
    </source>
</evidence>
<name>A0ABS9Z3L0_9HYPH</name>
<proteinExistence type="predicted"/>
<gene>
    <name evidence="3" type="ORF">K2U94_02485</name>
</gene>
<dbReference type="InterPro" id="IPR035437">
    <property type="entry name" value="SNase_OB-fold_sf"/>
</dbReference>
<evidence type="ECO:0000313" key="4">
    <source>
        <dbReference type="Proteomes" id="UP001139104"/>
    </source>
</evidence>
<dbReference type="Proteomes" id="UP001139104">
    <property type="component" value="Unassembled WGS sequence"/>
</dbReference>
<dbReference type="EMBL" id="JAIVFP010000001">
    <property type="protein sequence ID" value="MCI4681646.1"/>
    <property type="molecule type" value="Genomic_DNA"/>
</dbReference>
<keyword evidence="4" id="KW-1185">Reference proteome</keyword>
<feature type="chain" id="PRO_5046230880" evidence="1">
    <location>
        <begin position="41"/>
        <end position="289"/>
    </location>
</feature>
<comment type="caution">
    <text evidence="3">The sequence shown here is derived from an EMBL/GenBank/DDBJ whole genome shotgun (WGS) entry which is preliminary data.</text>
</comment>
<dbReference type="Pfam" id="PF00565">
    <property type="entry name" value="SNase"/>
    <property type="match status" value="1"/>
</dbReference>